<sequence>MLSKKPALALMLTITTASFYFAQSTKDTLSKTNEIEQVVIAGVADIAKDRKTPVAVSTIKETQIVERLGNQEFPEILKSTPSIYAAKGGGGFGDGRMNIRGFDTNNTAVMINGVPVNGMEDGAVYWSNWLGLSDVTSAMQIQRGLGSSKLAIASVGGTVNIITRAADKKREGNVTVGVGNDGYLKTLFSYNTGKSATGWSTSFLMSRTAGNTYIDASKFEAYNYYFALGYQKGSHDFQFTFTGAPQWHMQNFQSSIANFIKYGNGVDEPNRRYNSNWGYLNGDVMSQSINFYSKPVMSVNWDWKISEKSKLSTVGYASWGRGGGTGVIGSIVGNRTSGTGAATNSKGINDAFFKDENGLIRFDDLVAWNQGARTFSWTANGSNYTATNATPGVATRTNGLVRRASINSHDWYGLLSNFQHKINENWNYSAGIDLRYYYGYHPGVLTDLWGNIKYIEKDNMNIPAGYDVTLVQNPSPSANPFAAAVKDKNQIVYRNYDGEVLWGGVFGQLEYSNENISAFIQGSASEQGYKRIDNWLKDGVIQQGQAVTQKTNTKFLFGFNAKAGANYNINEQHNVFANIGYYEKQPLFNSVYNSPLATATGNDPLINTNDGRATGNQQIVNPLLTNEKIASAELGYGFRSGIFNANVNLYYTSWKDRYNRYTGLSVPINPNLPATGTNLYNRPYANLTGIHEVHMGIEFEGTVKATSYLSFNAMFSIGDWKYKGNAQGNLYDENGTPIMLNGKTNIEFALDKVKVSDAAQTTAALGFTVKPIKDLSVFGNWNYYDNYYGLINFSDIAITKADGSISNNGKKGALEYPSYNLFDAGISYGINLKNGHKIVLTGNVYNLLDTTYISDGKTSNHIKEVSDFKTSSNTDAQAQTLYNAYINNPLNFYKGIDTSNTVFFGFGRTWAASISYKF</sequence>
<comment type="subcellular location">
    <subcellularLocation>
        <location evidence="1">Cell outer membrane</location>
        <topology evidence="1">Multi-pass membrane protein</topology>
    </subcellularLocation>
</comment>
<feature type="domain" description="TonB-dependent receptor plug" evidence="13">
    <location>
        <begin position="49"/>
        <end position="157"/>
    </location>
</feature>
<name>A0ABY1QZ00_9FLAO</name>
<dbReference type="Proteomes" id="UP001158050">
    <property type="component" value="Unassembled WGS sequence"/>
</dbReference>
<evidence type="ECO:0000256" key="5">
    <source>
        <dbReference type="ARBA" id="ARBA00022729"/>
    </source>
</evidence>
<dbReference type="Gene3D" id="2.40.170.20">
    <property type="entry name" value="TonB-dependent receptor, beta-barrel domain"/>
    <property type="match status" value="1"/>
</dbReference>
<dbReference type="EMBL" id="FXUO01000002">
    <property type="protein sequence ID" value="SMP90117.1"/>
    <property type="molecule type" value="Genomic_DNA"/>
</dbReference>
<keyword evidence="4" id="KW-0812">Transmembrane</keyword>
<comment type="similarity">
    <text evidence="10">Belongs to the TonB-dependent receptor family.</text>
</comment>
<dbReference type="InterPro" id="IPR036942">
    <property type="entry name" value="Beta-barrel_TonB_sf"/>
</dbReference>
<evidence type="ECO:0000256" key="2">
    <source>
        <dbReference type="ARBA" id="ARBA00022448"/>
    </source>
</evidence>
<dbReference type="InterPro" id="IPR012910">
    <property type="entry name" value="Plug_dom"/>
</dbReference>
<evidence type="ECO:0000256" key="7">
    <source>
        <dbReference type="ARBA" id="ARBA00023136"/>
    </source>
</evidence>
<evidence type="ECO:0000256" key="6">
    <source>
        <dbReference type="ARBA" id="ARBA00023077"/>
    </source>
</evidence>
<evidence type="ECO:0000259" key="13">
    <source>
        <dbReference type="Pfam" id="PF07715"/>
    </source>
</evidence>
<dbReference type="PANTHER" id="PTHR30069">
    <property type="entry name" value="TONB-DEPENDENT OUTER MEMBRANE RECEPTOR"/>
    <property type="match status" value="1"/>
</dbReference>
<keyword evidence="8 14" id="KW-0675">Receptor</keyword>
<accession>A0ABY1QZ00</accession>
<evidence type="ECO:0000256" key="10">
    <source>
        <dbReference type="RuleBase" id="RU003357"/>
    </source>
</evidence>
<feature type="domain" description="TonB-dependent receptor-like beta-barrel" evidence="12">
    <location>
        <begin position="314"/>
        <end position="847"/>
    </location>
</feature>
<keyword evidence="9" id="KW-0998">Cell outer membrane</keyword>
<organism evidence="14 15">
    <name type="scientific">Epilithonimonas pallida</name>
    <dbReference type="NCBI Taxonomy" id="373671"/>
    <lineage>
        <taxon>Bacteria</taxon>
        <taxon>Pseudomonadati</taxon>
        <taxon>Bacteroidota</taxon>
        <taxon>Flavobacteriia</taxon>
        <taxon>Flavobacteriales</taxon>
        <taxon>Weeksellaceae</taxon>
        <taxon>Chryseobacterium group</taxon>
        <taxon>Epilithonimonas</taxon>
    </lineage>
</organism>
<dbReference type="Pfam" id="PF00593">
    <property type="entry name" value="TonB_dep_Rec_b-barrel"/>
    <property type="match status" value="1"/>
</dbReference>
<keyword evidence="15" id="KW-1185">Reference proteome</keyword>
<dbReference type="Pfam" id="PF07715">
    <property type="entry name" value="Plug"/>
    <property type="match status" value="1"/>
</dbReference>
<evidence type="ECO:0000256" key="11">
    <source>
        <dbReference type="SAM" id="SignalP"/>
    </source>
</evidence>
<feature type="chain" id="PRO_5045542203" evidence="11">
    <location>
        <begin position="23"/>
        <end position="918"/>
    </location>
</feature>
<dbReference type="PANTHER" id="PTHR30069:SF29">
    <property type="entry name" value="HEMOGLOBIN AND HEMOGLOBIN-HAPTOGLOBIN-BINDING PROTEIN 1-RELATED"/>
    <property type="match status" value="1"/>
</dbReference>
<keyword evidence="6 10" id="KW-0798">TonB box</keyword>
<dbReference type="InterPro" id="IPR037066">
    <property type="entry name" value="Plug_dom_sf"/>
</dbReference>
<keyword evidence="2" id="KW-0813">Transport</keyword>
<evidence type="ECO:0000256" key="4">
    <source>
        <dbReference type="ARBA" id="ARBA00022692"/>
    </source>
</evidence>
<feature type="signal peptide" evidence="11">
    <location>
        <begin position="1"/>
        <end position="22"/>
    </location>
</feature>
<evidence type="ECO:0000256" key="8">
    <source>
        <dbReference type="ARBA" id="ARBA00023170"/>
    </source>
</evidence>
<keyword evidence="3" id="KW-1134">Transmembrane beta strand</keyword>
<dbReference type="Gene3D" id="2.170.130.10">
    <property type="entry name" value="TonB-dependent receptor, plug domain"/>
    <property type="match status" value="1"/>
</dbReference>
<dbReference type="SUPFAM" id="SSF56935">
    <property type="entry name" value="Porins"/>
    <property type="match status" value="1"/>
</dbReference>
<dbReference type="InterPro" id="IPR039426">
    <property type="entry name" value="TonB-dep_rcpt-like"/>
</dbReference>
<evidence type="ECO:0000259" key="12">
    <source>
        <dbReference type="Pfam" id="PF00593"/>
    </source>
</evidence>
<comment type="caution">
    <text evidence="14">The sequence shown here is derived from an EMBL/GenBank/DDBJ whole genome shotgun (WGS) entry which is preliminary data.</text>
</comment>
<keyword evidence="5 11" id="KW-0732">Signal</keyword>
<evidence type="ECO:0000313" key="14">
    <source>
        <dbReference type="EMBL" id="SMP90117.1"/>
    </source>
</evidence>
<protein>
    <submittedName>
        <fullName evidence="14">TonB-dependent Receptor Plug Domain</fullName>
    </submittedName>
</protein>
<proteinExistence type="inferred from homology"/>
<dbReference type="InterPro" id="IPR000531">
    <property type="entry name" value="Beta-barrel_TonB"/>
</dbReference>
<evidence type="ECO:0000256" key="9">
    <source>
        <dbReference type="ARBA" id="ARBA00023237"/>
    </source>
</evidence>
<reference evidence="14 15" key="1">
    <citation type="submission" date="2017-05" db="EMBL/GenBank/DDBJ databases">
        <authorList>
            <person name="Varghese N."/>
            <person name="Submissions S."/>
        </authorList>
    </citation>
    <scope>NUCLEOTIDE SEQUENCE [LARGE SCALE GENOMIC DNA]</scope>
    <source>
        <strain evidence="14 15">DSM 18015</strain>
    </source>
</reference>
<gene>
    <name evidence="14" type="ORF">SAMN05421679_102181</name>
</gene>
<evidence type="ECO:0000256" key="3">
    <source>
        <dbReference type="ARBA" id="ARBA00022452"/>
    </source>
</evidence>
<keyword evidence="7 10" id="KW-0472">Membrane</keyword>
<evidence type="ECO:0000256" key="1">
    <source>
        <dbReference type="ARBA" id="ARBA00004571"/>
    </source>
</evidence>
<evidence type="ECO:0000313" key="15">
    <source>
        <dbReference type="Proteomes" id="UP001158050"/>
    </source>
</evidence>